<protein>
    <recommendedName>
        <fullName evidence="2">DUF7746 domain-containing protein</fullName>
    </recommendedName>
</protein>
<evidence type="ECO:0000313" key="4">
    <source>
        <dbReference type="Proteomes" id="UP000257109"/>
    </source>
</evidence>
<evidence type="ECO:0000259" key="2">
    <source>
        <dbReference type="Pfam" id="PF24925"/>
    </source>
</evidence>
<reference evidence="3" key="1">
    <citation type="submission" date="2018-05" db="EMBL/GenBank/DDBJ databases">
        <title>Draft genome of Mucuna pruriens seed.</title>
        <authorList>
            <person name="Nnadi N.E."/>
            <person name="Vos R."/>
            <person name="Hasami M.H."/>
            <person name="Devisetty U.K."/>
            <person name="Aguiy J.C."/>
        </authorList>
    </citation>
    <scope>NUCLEOTIDE SEQUENCE [LARGE SCALE GENOMIC DNA]</scope>
    <source>
        <strain evidence="3">JCA_2017</strain>
    </source>
</reference>
<dbReference type="Proteomes" id="UP000257109">
    <property type="component" value="Unassembled WGS sequence"/>
</dbReference>
<feature type="compositionally biased region" description="Polar residues" evidence="1">
    <location>
        <begin position="261"/>
        <end position="282"/>
    </location>
</feature>
<accession>A0A371GK27</accession>
<dbReference type="Pfam" id="PF24925">
    <property type="entry name" value="DUF7746"/>
    <property type="match status" value="1"/>
</dbReference>
<comment type="caution">
    <text evidence="3">The sequence shown here is derived from an EMBL/GenBank/DDBJ whole genome shotgun (WGS) entry which is preliminary data.</text>
</comment>
<feature type="non-terminal residue" evidence="3">
    <location>
        <position position="1"/>
    </location>
</feature>
<organism evidence="3 4">
    <name type="scientific">Mucuna pruriens</name>
    <name type="common">Velvet bean</name>
    <name type="synonym">Dolichos pruriens</name>
    <dbReference type="NCBI Taxonomy" id="157652"/>
    <lineage>
        <taxon>Eukaryota</taxon>
        <taxon>Viridiplantae</taxon>
        <taxon>Streptophyta</taxon>
        <taxon>Embryophyta</taxon>
        <taxon>Tracheophyta</taxon>
        <taxon>Spermatophyta</taxon>
        <taxon>Magnoliopsida</taxon>
        <taxon>eudicotyledons</taxon>
        <taxon>Gunneridae</taxon>
        <taxon>Pentapetalae</taxon>
        <taxon>rosids</taxon>
        <taxon>fabids</taxon>
        <taxon>Fabales</taxon>
        <taxon>Fabaceae</taxon>
        <taxon>Papilionoideae</taxon>
        <taxon>50 kb inversion clade</taxon>
        <taxon>NPAAA clade</taxon>
        <taxon>indigoferoid/millettioid clade</taxon>
        <taxon>Phaseoleae</taxon>
        <taxon>Mucuna</taxon>
    </lineage>
</organism>
<gene>
    <name evidence="3" type="ORF">CR513_27178</name>
</gene>
<dbReference type="PANTHER" id="PTHR33054:SF9">
    <property type="entry name" value="CCHC-TYPE DOMAIN-CONTAINING PROTEIN"/>
    <property type="match status" value="1"/>
</dbReference>
<evidence type="ECO:0000256" key="1">
    <source>
        <dbReference type="SAM" id="MobiDB-lite"/>
    </source>
</evidence>
<feature type="domain" description="DUF7746" evidence="2">
    <location>
        <begin position="358"/>
        <end position="398"/>
    </location>
</feature>
<dbReference type="AlphaFoldDB" id="A0A371GK27"/>
<sequence>MFLFQEQLNGMMRNSFSSRIEASHYESTRRSFSVQTPSIPIGLFRSTSHNQSNINIQGLDTTSNIPRTTYQQELEDDQKSIQSPIYSSINEPYEIPLENTFTLKKINLRENGFFDTLREKRDDKSKTNFIIKINILFFDWFHAYTIIKDIEYPWQIDIIGDSFTNVIITWQINDSELIQSELPPTIQYQLSKVKDSNDKSVMATPFKTKDVNEDITSKDIKSLMEQDNYTNKYLEVSEKAKQKFKELRKQKLAKEEEGDNNSELLTKNNSLLKTIPETPQTSEDSHKIRTRQTSKLINTIDKDNETSYQAYENGSVSEKEINPINKKNWKTPSKLYYQRLAAPDLLLEERGENNFRIFSAKNIYKWNKDAQTKYNILNTLQHMSMVVTAYQTTQIVQKKQYRIFWTIERMIDLDGKVIINDDKEEILDVVNTLIFTIAQQFIGDPSLWKNRSAELLSNLRCRTLGDFRSYKDTFLARVYTREDCHQPFWKEKFLAGLPKSLG</sequence>
<dbReference type="EMBL" id="QJKJ01005254">
    <property type="protein sequence ID" value="RDX90908.1"/>
    <property type="molecule type" value="Genomic_DNA"/>
</dbReference>
<dbReference type="InterPro" id="IPR056648">
    <property type="entry name" value="DUF7746"/>
</dbReference>
<proteinExistence type="predicted"/>
<dbReference type="PANTHER" id="PTHR33054">
    <property type="entry name" value="CCHC-TYPE DOMAIN-CONTAINING PROTEIN"/>
    <property type="match status" value="1"/>
</dbReference>
<keyword evidence="4" id="KW-1185">Reference proteome</keyword>
<feature type="region of interest" description="Disordered" evidence="1">
    <location>
        <begin position="251"/>
        <end position="293"/>
    </location>
</feature>
<name>A0A371GK27_MUCPR</name>
<evidence type="ECO:0000313" key="3">
    <source>
        <dbReference type="EMBL" id="RDX90908.1"/>
    </source>
</evidence>